<accession>A0A1A9VMP9</accession>
<dbReference type="EnsemblMetazoa" id="GAUT041944-RA">
    <property type="protein sequence ID" value="GAUT041944-PA"/>
    <property type="gene ID" value="GAUT041944"/>
</dbReference>
<evidence type="ECO:0000313" key="1">
    <source>
        <dbReference type="EnsemblMetazoa" id="GAUT041944-PA"/>
    </source>
</evidence>
<proteinExistence type="predicted"/>
<protein>
    <submittedName>
        <fullName evidence="1">Uncharacterized protein</fullName>
    </submittedName>
</protein>
<dbReference type="AlphaFoldDB" id="A0A1A9VMP9"/>
<dbReference type="VEuPathDB" id="VectorBase:GAUT041944"/>
<keyword evidence="2" id="KW-1185">Reference proteome</keyword>
<reference evidence="1" key="1">
    <citation type="submission" date="2020-05" db="UniProtKB">
        <authorList>
            <consortium name="EnsemblMetazoa"/>
        </authorList>
    </citation>
    <scope>IDENTIFICATION</scope>
    <source>
        <strain evidence="1">TTRI</strain>
    </source>
</reference>
<name>A0A1A9VMP9_GLOAU</name>
<sequence>MRLCSLPTIHLLPHPALHMQFVNKLFISPPSYHLCKCTRHGSKKVKEVDAYLKKLTASSIILRRCICVFNVKSYPPTILIVGGHYNRRGNGVCEENASLSSCGRHSNITLFLVIWLTLCKRLINEIILQKMQEITWSHARNARRVYNGNGIRAGVCFFKLNLILLSSTASHCQIDYCTAMLGLLSRDLNKSCQDRDAFKSLRHFLILLCFGGKATKASSDKGMKRNEAMKTYNVPTVNKVYLGYHITTTTTTIIATTIAIAFYGCTY</sequence>
<evidence type="ECO:0000313" key="2">
    <source>
        <dbReference type="Proteomes" id="UP000078200"/>
    </source>
</evidence>
<dbReference type="Proteomes" id="UP000078200">
    <property type="component" value="Unassembled WGS sequence"/>
</dbReference>
<organism evidence="1 2">
    <name type="scientific">Glossina austeni</name>
    <name type="common">Savannah tsetse fly</name>
    <dbReference type="NCBI Taxonomy" id="7395"/>
    <lineage>
        <taxon>Eukaryota</taxon>
        <taxon>Metazoa</taxon>
        <taxon>Ecdysozoa</taxon>
        <taxon>Arthropoda</taxon>
        <taxon>Hexapoda</taxon>
        <taxon>Insecta</taxon>
        <taxon>Pterygota</taxon>
        <taxon>Neoptera</taxon>
        <taxon>Endopterygota</taxon>
        <taxon>Diptera</taxon>
        <taxon>Brachycera</taxon>
        <taxon>Muscomorpha</taxon>
        <taxon>Hippoboscoidea</taxon>
        <taxon>Glossinidae</taxon>
        <taxon>Glossina</taxon>
    </lineage>
</organism>